<organism evidence="1 2">
    <name type="scientific">Aquimarina rubra</name>
    <dbReference type="NCBI Taxonomy" id="1920033"/>
    <lineage>
        <taxon>Bacteria</taxon>
        <taxon>Pseudomonadati</taxon>
        <taxon>Bacteroidota</taxon>
        <taxon>Flavobacteriia</taxon>
        <taxon>Flavobacteriales</taxon>
        <taxon>Flavobacteriaceae</taxon>
        <taxon>Aquimarina</taxon>
    </lineage>
</organism>
<evidence type="ECO:0000313" key="1">
    <source>
        <dbReference type="EMBL" id="MFD2561724.1"/>
    </source>
</evidence>
<dbReference type="RefSeq" id="WP_378289694.1">
    <property type="nucleotide sequence ID" value="NZ_JBHULE010000004.1"/>
</dbReference>
<name>A0ABW5LC76_9FLAO</name>
<dbReference type="EMBL" id="JBHULE010000004">
    <property type="protein sequence ID" value="MFD2561724.1"/>
    <property type="molecule type" value="Genomic_DNA"/>
</dbReference>
<evidence type="ECO:0000313" key="2">
    <source>
        <dbReference type="Proteomes" id="UP001597319"/>
    </source>
</evidence>
<comment type="caution">
    <text evidence="1">The sequence shown here is derived from an EMBL/GenBank/DDBJ whole genome shotgun (WGS) entry which is preliminary data.</text>
</comment>
<proteinExistence type="predicted"/>
<gene>
    <name evidence="1" type="ORF">ACFSR1_03515</name>
</gene>
<protein>
    <submittedName>
        <fullName evidence="1">Uncharacterized protein</fullName>
    </submittedName>
</protein>
<sequence length="153" mass="17805">MKYYVGAYYLIKLRDSNFGTYEGKKLYTCSTCINDSFFDAWSISWTENGKKIDSETKSDFNLNEKLIKEVQNWTDKKMEENKIGWICTFADLKTLTEYKNSFFPNSESEILSINFPESERNELLKIFNPEKTNLGEIGLSINLKTGIPENNDE</sequence>
<dbReference type="Proteomes" id="UP001597319">
    <property type="component" value="Unassembled WGS sequence"/>
</dbReference>
<keyword evidence="2" id="KW-1185">Reference proteome</keyword>
<reference evidence="2" key="1">
    <citation type="journal article" date="2019" name="Int. J. Syst. Evol. Microbiol.">
        <title>The Global Catalogue of Microorganisms (GCM) 10K type strain sequencing project: providing services to taxonomists for standard genome sequencing and annotation.</title>
        <authorList>
            <consortium name="The Broad Institute Genomics Platform"/>
            <consortium name="The Broad Institute Genome Sequencing Center for Infectious Disease"/>
            <person name="Wu L."/>
            <person name="Ma J."/>
        </authorList>
    </citation>
    <scope>NUCLEOTIDE SEQUENCE [LARGE SCALE GENOMIC DNA]</scope>
    <source>
        <strain evidence="2">KCTC 52274</strain>
    </source>
</reference>
<accession>A0ABW5LC76</accession>